<organism evidence="1 2">
    <name type="scientific">Fusarium solani subsp. cucurbitae</name>
    <name type="common">Neocosmosporum cucurbitae</name>
    <dbReference type="NCBI Taxonomy" id="2747967"/>
    <lineage>
        <taxon>Eukaryota</taxon>
        <taxon>Fungi</taxon>
        <taxon>Dikarya</taxon>
        <taxon>Ascomycota</taxon>
        <taxon>Pezizomycotina</taxon>
        <taxon>Sordariomycetes</taxon>
        <taxon>Hypocreomycetidae</taxon>
        <taxon>Hypocreales</taxon>
        <taxon>Nectriaceae</taxon>
        <taxon>Fusarium</taxon>
        <taxon>Fusarium solani species complex</taxon>
    </lineage>
</organism>
<reference evidence="1" key="1">
    <citation type="submission" date="2021-11" db="EMBL/GenBank/DDBJ databases">
        <title>Fusarium solani-melongenae Genome sequencing and assembly.</title>
        <authorList>
            <person name="Xie S."/>
            <person name="Huang L."/>
            <person name="Zhang X."/>
        </authorList>
    </citation>
    <scope>NUCLEOTIDE SEQUENCE</scope>
    <source>
        <strain evidence="1">CRI 24-3</strain>
    </source>
</reference>
<accession>A0ACD3ZSA0</accession>
<keyword evidence="2" id="KW-1185">Reference proteome</keyword>
<protein>
    <submittedName>
        <fullName evidence="1">Uncharacterized protein</fullName>
    </submittedName>
</protein>
<evidence type="ECO:0000313" key="2">
    <source>
        <dbReference type="Proteomes" id="UP000830768"/>
    </source>
</evidence>
<evidence type="ECO:0000313" key="1">
    <source>
        <dbReference type="EMBL" id="UPL04150.1"/>
    </source>
</evidence>
<proteinExistence type="predicted"/>
<name>A0ACD3ZSA0_FUSSC</name>
<sequence length="398" mass="44372">MLPFILLYLTFYLSTLVYAQNSSFVHPGLLHTQADFDRIAAQVDKREEPWITGFDKLAKTPHSQLGWNVKPAELIYRGKNPIAPQNYAIMFRDAAAAYALAIRWKASGDVAYAEKAVEILDPWISTLTAIHGSADRFLAAGLQGYQFANAAEILRTYKNWPPEKFDAAVAWLNDVFYPLNHRFLTTHNDARIDDYWANWDLSTLASILSIGILSDNRTMYNEAVDYFKTGRGNGAIEHAIWYVHGNGTDSPLGQVQESGRDQGHTMMCLGLLATIAQTTYNQGDDFLPTLTIAFSQRDSEYVARYNFDGDVPYEPLWTKRHGWNRVIGSGGRGGIRPIWEIIYNHYAKLKGLDAPYTKRMVDKIRAVSGGAEGGDGDYVGGSGGYDALGYGTLLFSLP</sequence>
<gene>
    <name evidence="1" type="ORF">LCI18_015084</name>
</gene>
<dbReference type="Proteomes" id="UP000830768">
    <property type="component" value="Chromosome 13"/>
</dbReference>
<dbReference type="EMBL" id="CP090041">
    <property type="protein sequence ID" value="UPL04150.1"/>
    <property type="molecule type" value="Genomic_DNA"/>
</dbReference>